<proteinExistence type="predicted"/>
<dbReference type="Pfam" id="PF06414">
    <property type="entry name" value="Zeta_toxin"/>
    <property type="match status" value="1"/>
</dbReference>
<protein>
    <submittedName>
        <fullName evidence="4">Zeta toxin</fullName>
    </submittedName>
</protein>
<dbReference type="GO" id="GO:0016301">
    <property type="term" value="F:kinase activity"/>
    <property type="evidence" value="ECO:0007669"/>
    <property type="project" value="InterPro"/>
</dbReference>
<sequence>MLLMEHTAFHDTDRMTPAEIEISEEALRFARSNKKSIARRLTDKAIYPSEESPVSVFMAGSPGAEKTEASIALVNLFADTPILRIDPDELRNEFAAYKGPNSWFFQRGVSIWVEKIIDQALNQRQFLLLDGTFSNLKVARSNVERSLKKGRFVQILYAYQDPMLAWDFVKAREEAEGRRIHKEHFIEQYFAARDVVNALKLEYRGDVHVDLLIKHIDNSGPLYKPGVDKIGYHIPEQHTRADLEARLGPPSGAH</sequence>
<name>A0A8B4I4B9_PSEFL</name>
<evidence type="ECO:0000313" key="4">
    <source>
        <dbReference type="EMBL" id="SQF89966.1"/>
    </source>
</evidence>
<evidence type="ECO:0000256" key="2">
    <source>
        <dbReference type="ARBA" id="ARBA00022840"/>
    </source>
</evidence>
<dbReference type="SUPFAM" id="SSF52540">
    <property type="entry name" value="P-loop containing nucleoside triphosphate hydrolases"/>
    <property type="match status" value="1"/>
</dbReference>
<dbReference type="GO" id="GO:0005524">
    <property type="term" value="F:ATP binding"/>
    <property type="evidence" value="ECO:0007669"/>
    <property type="project" value="UniProtKB-KW"/>
</dbReference>
<keyword evidence="2" id="KW-0067">ATP-binding</keyword>
<evidence type="ECO:0000256" key="1">
    <source>
        <dbReference type="ARBA" id="ARBA00022741"/>
    </source>
</evidence>
<gene>
    <name evidence="4" type="ORF">NCTC10038_01356</name>
</gene>
<feature type="domain" description="Zeta toxin" evidence="3">
    <location>
        <begin position="40"/>
        <end position="223"/>
    </location>
</feature>
<keyword evidence="1" id="KW-0547">Nucleotide-binding</keyword>
<dbReference type="AlphaFoldDB" id="A0A8B4I4B9"/>
<evidence type="ECO:0000313" key="5">
    <source>
        <dbReference type="Proteomes" id="UP000248640"/>
    </source>
</evidence>
<dbReference type="InterPro" id="IPR010488">
    <property type="entry name" value="Zeta_toxin_domain"/>
</dbReference>
<dbReference type="Proteomes" id="UP000248640">
    <property type="component" value="Chromosome 1"/>
</dbReference>
<dbReference type="InterPro" id="IPR027417">
    <property type="entry name" value="P-loop_NTPase"/>
</dbReference>
<reference evidence="4 5" key="1">
    <citation type="submission" date="2018-06" db="EMBL/GenBank/DDBJ databases">
        <authorList>
            <consortium name="Pathogen Informatics"/>
            <person name="Doyle S."/>
        </authorList>
    </citation>
    <scope>NUCLEOTIDE SEQUENCE [LARGE SCALE GENOMIC DNA]</scope>
    <source>
        <strain evidence="4 5">NCTC10038</strain>
    </source>
</reference>
<dbReference type="Gene3D" id="3.40.50.300">
    <property type="entry name" value="P-loop containing nucleotide triphosphate hydrolases"/>
    <property type="match status" value="1"/>
</dbReference>
<dbReference type="EMBL" id="LS483372">
    <property type="protein sequence ID" value="SQF89966.1"/>
    <property type="molecule type" value="Genomic_DNA"/>
</dbReference>
<evidence type="ECO:0000259" key="3">
    <source>
        <dbReference type="Pfam" id="PF06414"/>
    </source>
</evidence>
<accession>A0A8B4I4B9</accession>
<organism evidence="4 5">
    <name type="scientific">Pseudomonas fluorescens</name>
    <dbReference type="NCBI Taxonomy" id="294"/>
    <lineage>
        <taxon>Bacteria</taxon>
        <taxon>Pseudomonadati</taxon>
        <taxon>Pseudomonadota</taxon>
        <taxon>Gammaproteobacteria</taxon>
        <taxon>Pseudomonadales</taxon>
        <taxon>Pseudomonadaceae</taxon>
        <taxon>Pseudomonas</taxon>
    </lineage>
</organism>